<evidence type="ECO:0008006" key="5">
    <source>
        <dbReference type="Google" id="ProtNLM"/>
    </source>
</evidence>
<proteinExistence type="predicted"/>
<dbReference type="OMA" id="KQTHTGG"/>
<evidence type="ECO:0000313" key="3">
    <source>
        <dbReference type="Ensembl" id="ENSSFAP00005011517.1"/>
    </source>
</evidence>
<reference evidence="3" key="1">
    <citation type="submission" date="2019-06" db="EMBL/GenBank/DDBJ databases">
        <authorList>
            <consortium name="Wellcome Sanger Institute Data Sharing"/>
        </authorList>
    </citation>
    <scope>NUCLEOTIDE SEQUENCE [LARGE SCALE GENOMIC DNA]</scope>
</reference>
<sequence>MSLNAALWLVLAVCVCHLDRCVCFPNGSVAFSCGHMLPVHPPYSAAASSPPFTVSASSSTYRPGGVITGESAGEQHPKKQTHTGGTCKLSSTFKICIK</sequence>
<evidence type="ECO:0000256" key="1">
    <source>
        <dbReference type="SAM" id="MobiDB-lite"/>
    </source>
</evidence>
<reference evidence="3" key="3">
    <citation type="submission" date="2025-09" db="UniProtKB">
        <authorList>
            <consortium name="Ensembl"/>
        </authorList>
    </citation>
    <scope>IDENTIFICATION</scope>
</reference>
<protein>
    <recommendedName>
        <fullName evidence="5">Secreted protein</fullName>
    </recommendedName>
</protein>
<accession>A0A672FZU6</accession>
<reference evidence="3" key="2">
    <citation type="submission" date="2025-08" db="UniProtKB">
        <authorList>
            <consortium name="Ensembl"/>
        </authorList>
    </citation>
    <scope>IDENTIFICATION</scope>
</reference>
<evidence type="ECO:0000256" key="2">
    <source>
        <dbReference type="SAM" id="SignalP"/>
    </source>
</evidence>
<organism evidence="3 4">
    <name type="scientific">Salarias fasciatus</name>
    <name type="common">Jewelled blenny</name>
    <name type="synonym">Blennius fasciatus</name>
    <dbReference type="NCBI Taxonomy" id="181472"/>
    <lineage>
        <taxon>Eukaryota</taxon>
        <taxon>Metazoa</taxon>
        <taxon>Chordata</taxon>
        <taxon>Craniata</taxon>
        <taxon>Vertebrata</taxon>
        <taxon>Euteleostomi</taxon>
        <taxon>Actinopterygii</taxon>
        <taxon>Neopterygii</taxon>
        <taxon>Teleostei</taxon>
        <taxon>Neoteleostei</taxon>
        <taxon>Acanthomorphata</taxon>
        <taxon>Ovalentaria</taxon>
        <taxon>Blenniimorphae</taxon>
        <taxon>Blenniiformes</taxon>
        <taxon>Blennioidei</taxon>
        <taxon>Blenniidae</taxon>
        <taxon>Salariinae</taxon>
        <taxon>Salarias</taxon>
    </lineage>
</organism>
<keyword evidence="2" id="KW-0732">Signal</keyword>
<feature type="signal peptide" evidence="2">
    <location>
        <begin position="1"/>
        <end position="23"/>
    </location>
</feature>
<evidence type="ECO:0000313" key="4">
    <source>
        <dbReference type="Proteomes" id="UP000472267"/>
    </source>
</evidence>
<dbReference type="AlphaFoldDB" id="A0A672FZU6"/>
<name>A0A672FZU6_SALFA</name>
<feature type="chain" id="PRO_5025493915" description="Secreted protein" evidence="2">
    <location>
        <begin position="24"/>
        <end position="98"/>
    </location>
</feature>
<dbReference type="Proteomes" id="UP000472267">
    <property type="component" value="Chromosome 18"/>
</dbReference>
<dbReference type="InParanoid" id="A0A672FZU6"/>
<keyword evidence="4" id="KW-1185">Reference proteome</keyword>
<dbReference type="Ensembl" id="ENSSFAT00005012001.1">
    <property type="protein sequence ID" value="ENSSFAP00005011517.1"/>
    <property type="gene ID" value="ENSSFAG00005006427.1"/>
</dbReference>
<feature type="region of interest" description="Disordered" evidence="1">
    <location>
        <begin position="66"/>
        <end position="85"/>
    </location>
</feature>